<reference evidence="6 7" key="1">
    <citation type="submission" date="2024-03" db="EMBL/GenBank/DDBJ databases">
        <title>Community enrichment and isolation of bacterial strains for fucoidan degradation.</title>
        <authorList>
            <person name="Sichert A."/>
        </authorList>
    </citation>
    <scope>NUCLEOTIDE SEQUENCE [LARGE SCALE GENOMIC DNA]</scope>
    <source>
        <strain evidence="6 7">AS76</strain>
    </source>
</reference>
<dbReference type="InterPro" id="IPR021826">
    <property type="entry name" value="PpnN_C"/>
</dbReference>
<dbReference type="RefSeq" id="WP_342854018.1">
    <property type="nucleotide sequence ID" value="NZ_JBBMRA010000004.1"/>
</dbReference>
<proteinExistence type="predicted"/>
<dbReference type="InterPro" id="IPR027820">
    <property type="entry name" value="PpnN_N"/>
</dbReference>
<dbReference type="EC" id="3.2.2.4" evidence="2"/>
<dbReference type="Pfam" id="PF14793">
    <property type="entry name" value="DUF4478"/>
    <property type="match status" value="1"/>
</dbReference>
<evidence type="ECO:0000259" key="4">
    <source>
        <dbReference type="Pfam" id="PF11892"/>
    </source>
</evidence>
<dbReference type="InterPro" id="IPR031100">
    <property type="entry name" value="LOG_fam"/>
</dbReference>
<dbReference type="InterPro" id="IPR037153">
    <property type="entry name" value="PpnN-like_sf"/>
</dbReference>
<dbReference type="Pfam" id="PF03641">
    <property type="entry name" value="Lysine_decarbox"/>
    <property type="match status" value="1"/>
</dbReference>
<dbReference type="SUPFAM" id="SSF102405">
    <property type="entry name" value="MCP/YpsA-like"/>
    <property type="match status" value="1"/>
</dbReference>
<dbReference type="Gene3D" id="3.30.1850.10">
    <property type="entry name" value="MoCo carrier protein-like"/>
    <property type="match status" value="1"/>
</dbReference>
<feature type="domain" description="Pyrimidine/purine nucleotide 5'-monophosphate nucleosidase N-terminal" evidence="5">
    <location>
        <begin position="10"/>
        <end position="116"/>
    </location>
</feature>
<dbReference type="GO" id="GO:0008714">
    <property type="term" value="F:AMP nucleosidase activity"/>
    <property type="evidence" value="ECO:0007669"/>
    <property type="project" value="UniProtKB-EC"/>
</dbReference>
<dbReference type="Proteomes" id="UP001449225">
    <property type="component" value="Unassembled WGS sequence"/>
</dbReference>
<evidence type="ECO:0000313" key="6">
    <source>
        <dbReference type="EMBL" id="MEM5535957.1"/>
    </source>
</evidence>
<dbReference type="GO" id="GO:0047405">
    <property type="term" value="F:pyrimidine-5'-nucleotide nucleosidase activity"/>
    <property type="evidence" value="ECO:0007669"/>
    <property type="project" value="UniProtKB-EC"/>
</dbReference>
<dbReference type="InterPro" id="IPR049788">
    <property type="entry name" value="PpnN"/>
</dbReference>
<evidence type="ECO:0000256" key="2">
    <source>
        <dbReference type="ARBA" id="ARBA00011985"/>
    </source>
</evidence>
<organism evidence="6 7">
    <name type="scientific">Neptuniibacter pectenicola</name>
    <dbReference type="NCBI Taxonomy" id="1806669"/>
    <lineage>
        <taxon>Bacteria</taxon>
        <taxon>Pseudomonadati</taxon>
        <taxon>Pseudomonadota</taxon>
        <taxon>Gammaproteobacteria</taxon>
        <taxon>Oceanospirillales</taxon>
        <taxon>Oceanospirillaceae</taxon>
        <taxon>Neptuniibacter</taxon>
    </lineage>
</organism>
<feature type="domain" description="Pyrimidine/purine nucleotide 5'-monophosphate nucleosidase C-terminal" evidence="4">
    <location>
        <begin position="336"/>
        <end position="454"/>
    </location>
</feature>
<dbReference type="PANTHER" id="PTHR43393">
    <property type="entry name" value="CYTOKININ RIBOSIDE 5'-MONOPHOSPHATE PHOSPHORIBOHYDROLASE"/>
    <property type="match status" value="1"/>
</dbReference>
<dbReference type="NCBIfam" id="NF038390">
    <property type="entry name" value="Nsidase_PpnN"/>
    <property type="match status" value="1"/>
</dbReference>
<keyword evidence="7" id="KW-1185">Reference proteome</keyword>
<dbReference type="Pfam" id="PF11892">
    <property type="entry name" value="PpnN_C"/>
    <property type="match status" value="1"/>
</dbReference>
<gene>
    <name evidence="6" type="primary">ppnN</name>
    <name evidence="6" type="ORF">WNY58_06085</name>
</gene>
<evidence type="ECO:0000313" key="7">
    <source>
        <dbReference type="Proteomes" id="UP001449225"/>
    </source>
</evidence>
<dbReference type="Gene3D" id="3.40.50.450">
    <property type="match status" value="1"/>
</dbReference>
<keyword evidence="6" id="KW-0326">Glycosidase</keyword>
<comment type="caution">
    <text evidence="6">The sequence shown here is derived from an EMBL/GenBank/DDBJ whole genome shotgun (WGS) entry which is preliminary data.</text>
</comment>
<dbReference type="EMBL" id="JBBMRA010000004">
    <property type="protein sequence ID" value="MEM5535957.1"/>
    <property type="molecule type" value="Genomic_DNA"/>
</dbReference>
<protein>
    <recommendedName>
        <fullName evidence="3">AMP nucleosidase</fullName>
        <ecNumber evidence="2">3.2.2.4</ecNumber>
    </recommendedName>
    <alternativeName>
        <fullName evidence="3">AMP nucleosidase</fullName>
    </alternativeName>
</protein>
<comment type="catalytic activity">
    <reaction evidence="1">
        <text>AMP + H2O = D-ribose 5-phosphate + adenine</text>
        <dbReference type="Rhea" id="RHEA:20129"/>
        <dbReference type="ChEBI" id="CHEBI:15377"/>
        <dbReference type="ChEBI" id="CHEBI:16708"/>
        <dbReference type="ChEBI" id="CHEBI:78346"/>
        <dbReference type="ChEBI" id="CHEBI:456215"/>
        <dbReference type="EC" id="3.2.2.4"/>
    </reaction>
</comment>
<evidence type="ECO:0000256" key="3">
    <source>
        <dbReference type="ARBA" id="ARBA00031983"/>
    </source>
</evidence>
<keyword evidence="6" id="KW-0378">Hydrolase</keyword>
<dbReference type="PANTHER" id="PTHR43393:SF1">
    <property type="entry name" value="PYRIMIDINE_PURINE NUCLEOTIDE 5'-MONOPHOSPHATE NUCLEOSIDASE"/>
    <property type="match status" value="1"/>
</dbReference>
<name>A0ABU9TQR3_9GAMM</name>
<evidence type="ECO:0000259" key="5">
    <source>
        <dbReference type="Pfam" id="PF14793"/>
    </source>
</evidence>
<sequence>MMTEKYVTTRITPLESLDTLSPYEIDKLQDVSQGGLYRLFRQCCLAVLNSGSQLDSTKMVLDKFSNFDIKISQKHRSVQLELRNAPAAAFVNGEIITGIREQLFSVLRDLLYVGTEMETCCPGASESETITNMVFHILRHANAIRPHIQPDLVVCWGGHSIDRGEYDYTKKVGYEMGLRGLNICTGCGPGAMKGPMKGATISHAKQRIKDGRYVGISEPGIIAAESPNPIVNELIIMPDIEKRLEAFVRLGHGIVVFPGGAGTAEEILYILGILLHEKNHNIPFPLVFTGPEGSDAYFNTIDDFIRATLGDEATKRYQIIVDDPHSVAEVMREGLEQVTRYRKATSESFHYNWQLYIPEAFQQPFEPTHENMAELKLMKGQPDFELAAHLRRALSGIVAGNVKEPGIRAIEENGPFEICGEKAIMQPLDHLLESFVAQRRMKINYQEYQPCYRLQPDSQLAEA</sequence>
<accession>A0ABU9TQR3</accession>
<dbReference type="InterPro" id="IPR052341">
    <property type="entry name" value="LOG_family_nucleotidases"/>
</dbReference>
<evidence type="ECO:0000256" key="1">
    <source>
        <dbReference type="ARBA" id="ARBA00000274"/>
    </source>
</evidence>